<dbReference type="PANTHER" id="PTHR11254:SF444">
    <property type="entry name" value="HECT DOMAIN CONTAINING UBIQUITIN LIGASE"/>
    <property type="match status" value="1"/>
</dbReference>
<dbReference type="EC" id="2.3.2.26" evidence="3"/>
<feature type="domain" description="HECT" evidence="7">
    <location>
        <begin position="43"/>
        <end position="84"/>
    </location>
</feature>
<keyword evidence="5 6" id="KW-0833">Ubl conjugation pathway</keyword>
<dbReference type="Proteomes" id="UP001163046">
    <property type="component" value="Unassembled WGS sequence"/>
</dbReference>
<name>A0A9W9YE17_9CNID</name>
<dbReference type="EMBL" id="MU827782">
    <property type="protein sequence ID" value="KAJ7336715.1"/>
    <property type="molecule type" value="Genomic_DNA"/>
</dbReference>
<comment type="caution">
    <text evidence="8">The sequence shown here is derived from an EMBL/GenBank/DDBJ whole genome shotgun (WGS) entry which is preliminary data.</text>
</comment>
<comment type="caution">
    <text evidence="6">Lacks conserved residue(s) required for the propagation of feature annotation.</text>
</comment>
<dbReference type="GO" id="GO:0016567">
    <property type="term" value="P:protein ubiquitination"/>
    <property type="evidence" value="ECO:0007669"/>
    <property type="project" value="TreeGrafter"/>
</dbReference>
<keyword evidence="9" id="KW-1185">Reference proteome</keyword>
<dbReference type="GO" id="GO:0006511">
    <property type="term" value="P:ubiquitin-dependent protein catabolic process"/>
    <property type="evidence" value="ECO:0007669"/>
    <property type="project" value="TreeGrafter"/>
</dbReference>
<protein>
    <recommendedName>
        <fullName evidence="3">HECT-type E3 ubiquitin transferase</fullName>
        <ecNumber evidence="3">2.3.2.26</ecNumber>
    </recommendedName>
</protein>
<evidence type="ECO:0000313" key="9">
    <source>
        <dbReference type="Proteomes" id="UP001163046"/>
    </source>
</evidence>
<dbReference type="PROSITE" id="PS50237">
    <property type="entry name" value="HECT"/>
    <property type="match status" value="1"/>
</dbReference>
<evidence type="ECO:0000256" key="6">
    <source>
        <dbReference type="PROSITE-ProRule" id="PRU00104"/>
    </source>
</evidence>
<dbReference type="InterPro" id="IPR035983">
    <property type="entry name" value="Hect_E3_ubiquitin_ligase"/>
</dbReference>
<comment type="pathway">
    <text evidence="2">Protein modification; protein ubiquitination.</text>
</comment>
<accession>A0A9W9YE17</accession>
<comment type="catalytic activity">
    <reaction evidence="1">
        <text>S-ubiquitinyl-[E2 ubiquitin-conjugating enzyme]-L-cysteine + [acceptor protein]-L-lysine = [E2 ubiquitin-conjugating enzyme]-L-cysteine + N(6)-ubiquitinyl-[acceptor protein]-L-lysine.</text>
        <dbReference type="EC" id="2.3.2.26"/>
    </reaction>
</comment>
<sequence length="98" mass="11525">MARKSLVAKVQRREMPDMGMLFLNIKVRRSHLISDSLNEISRKQRDLKKKLKVTFAGEPGLDMGGLTKEWFLLLIRRIFRQEYGKEFHVAPLSYNSIF</sequence>
<reference evidence="8" key="1">
    <citation type="submission" date="2023-01" db="EMBL/GenBank/DDBJ databases">
        <title>Genome assembly of the deep-sea coral Lophelia pertusa.</title>
        <authorList>
            <person name="Herrera S."/>
            <person name="Cordes E."/>
        </authorList>
    </citation>
    <scope>NUCLEOTIDE SEQUENCE</scope>
    <source>
        <strain evidence="8">USNM1676648</strain>
        <tissue evidence="8">Polyp</tissue>
    </source>
</reference>
<proteinExistence type="predicted"/>
<keyword evidence="4 8" id="KW-0808">Transferase</keyword>
<organism evidence="8 9">
    <name type="scientific">Desmophyllum pertusum</name>
    <dbReference type="NCBI Taxonomy" id="174260"/>
    <lineage>
        <taxon>Eukaryota</taxon>
        <taxon>Metazoa</taxon>
        <taxon>Cnidaria</taxon>
        <taxon>Anthozoa</taxon>
        <taxon>Hexacorallia</taxon>
        <taxon>Scleractinia</taxon>
        <taxon>Caryophylliina</taxon>
        <taxon>Caryophylliidae</taxon>
        <taxon>Desmophyllum</taxon>
    </lineage>
</organism>
<evidence type="ECO:0000313" key="8">
    <source>
        <dbReference type="EMBL" id="KAJ7336715.1"/>
    </source>
</evidence>
<dbReference type="GO" id="GO:0061630">
    <property type="term" value="F:ubiquitin protein ligase activity"/>
    <property type="evidence" value="ECO:0007669"/>
    <property type="project" value="UniProtKB-EC"/>
</dbReference>
<dbReference type="InterPro" id="IPR050409">
    <property type="entry name" value="E3_ubiq-protein_ligase"/>
</dbReference>
<evidence type="ECO:0000256" key="4">
    <source>
        <dbReference type="ARBA" id="ARBA00022679"/>
    </source>
</evidence>
<keyword evidence="8" id="KW-0012">Acyltransferase</keyword>
<dbReference type="Gene3D" id="3.90.1750.10">
    <property type="entry name" value="Hect, E3 ligase catalytic domains"/>
    <property type="match status" value="1"/>
</dbReference>
<gene>
    <name evidence="8" type="primary">HECTD2_1</name>
    <name evidence="8" type="ORF">OS493_011937</name>
</gene>
<dbReference type="PANTHER" id="PTHR11254">
    <property type="entry name" value="HECT DOMAIN UBIQUITIN-PROTEIN LIGASE"/>
    <property type="match status" value="1"/>
</dbReference>
<evidence type="ECO:0000256" key="5">
    <source>
        <dbReference type="ARBA" id="ARBA00022786"/>
    </source>
</evidence>
<dbReference type="InterPro" id="IPR000569">
    <property type="entry name" value="HECT_dom"/>
</dbReference>
<dbReference type="SUPFAM" id="SSF56204">
    <property type="entry name" value="Hect, E3 ligase catalytic domain"/>
    <property type="match status" value="1"/>
</dbReference>
<evidence type="ECO:0000256" key="2">
    <source>
        <dbReference type="ARBA" id="ARBA00004906"/>
    </source>
</evidence>
<dbReference type="OrthoDB" id="5981550at2759"/>
<evidence type="ECO:0000256" key="3">
    <source>
        <dbReference type="ARBA" id="ARBA00012485"/>
    </source>
</evidence>
<dbReference type="AlphaFoldDB" id="A0A9W9YE17"/>
<evidence type="ECO:0000256" key="1">
    <source>
        <dbReference type="ARBA" id="ARBA00000885"/>
    </source>
</evidence>
<evidence type="ECO:0000259" key="7">
    <source>
        <dbReference type="PROSITE" id="PS50237"/>
    </source>
</evidence>
<dbReference type="GO" id="GO:0005737">
    <property type="term" value="C:cytoplasm"/>
    <property type="evidence" value="ECO:0007669"/>
    <property type="project" value="TreeGrafter"/>
</dbReference>